<dbReference type="InterPro" id="IPR013749">
    <property type="entry name" value="PM/HMP-P_kinase-1"/>
</dbReference>
<dbReference type="GO" id="GO:0005829">
    <property type="term" value="C:cytosol"/>
    <property type="evidence" value="ECO:0007669"/>
    <property type="project" value="TreeGrafter"/>
</dbReference>
<evidence type="ECO:0000313" key="7">
    <source>
        <dbReference type="EMBL" id="SGY43770.1"/>
    </source>
</evidence>
<evidence type="ECO:0000256" key="4">
    <source>
        <dbReference type="ARBA" id="ARBA00022840"/>
    </source>
</evidence>
<dbReference type="PANTHER" id="PTHR20858:SF17">
    <property type="entry name" value="HYDROXYMETHYLPYRIMIDINE_PHOSPHOMETHYLPYRIMIDINE KINASE THI20-RELATED"/>
    <property type="match status" value="1"/>
</dbReference>
<gene>
    <name evidence="7" type="primary">BQ5605_C001g00058</name>
    <name evidence="7" type="ORF">BQ5605_C001G00058</name>
</gene>
<dbReference type="InterPro" id="IPR004305">
    <property type="entry name" value="Thiaminase-2/PQQC"/>
</dbReference>
<dbReference type="InterPro" id="IPR029056">
    <property type="entry name" value="Ribokinase-like"/>
</dbReference>
<evidence type="ECO:0000256" key="2">
    <source>
        <dbReference type="ARBA" id="ARBA00022741"/>
    </source>
</evidence>
<dbReference type="Gene3D" id="3.40.1190.20">
    <property type="match status" value="1"/>
</dbReference>
<dbReference type="Pfam" id="PF08543">
    <property type="entry name" value="Phos_pyr_kin"/>
    <property type="match status" value="1"/>
</dbReference>
<dbReference type="Gene3D" id="1.20.910.10">
    <property type="entry name" value="Heme oxygenase-like"/>
    <property type="match status" value="1"/>
</dbReference>
<dbReference type="CDD" id="cd19367">
    <property type="entry name" value="TenA_C_ScTHI20-like"/>
    <property type="match status" value="1"/>
</dbReference>
<dbReference type="SUPFAM" id="SSF53613">
    <property type="entry name" value="Ribokinase-like"/>
    <property type="match status" value="1"/>
</dbReference>
<dbReference type="STRING" id="796604.A0A2X0M681"/>
<keyword evidence="3" id="KW-0418">Kinase</keyword>
<reference evidence="7 8" key="1">
    <citation type="submission" date="2016-11" db="EMBL/GenBank/DDBJ databases">
        <authorList>
            <person name="Jaros S."/>
            <person name="Januszkiewicz K."/>
            <person name="Wedrychowicz H."/>
        </authorList>
    </citation>
    <scope>NUCLEOTIDE SEQUENCE [LARGE SCALE GENOMIC DNA]</scope>
</reference>
<dbReference type="GO" id="GO:0008902">
    <property type="term" value="F:hydroxymethylpyrimidine kinase activity"/>
    <property type="evidence" value="ECO:0007669"/>
    <property type="project" value="TreeGrafter"/>
</dbReference>
<organism evidence="7 8">
    <name type="scientific">Microbotryum silenes-dioicae</name>
    <dbReference type="NCBI Taxonomy" id="796604"/>
    <lineage>
        <taxon>Eukaryota</taxon>
        <taxon>Fungi</taxon>
        <taxon>Dikarya</taxon>
        <taxon>Basidiomycota</taxon>
        <taxon>Pucciniomycotina</taxon>
        <taxon>Microbotryomycetes</taxon>
        <taxon>Microbotryales</taxon>
        <taxon>Microbotryaceae</taxon>
        <taxon>Microbotryum</taxon>
    </lineage>
</organism>
<dbReference type="FunFam" id="3.40.1190.20:FF:000003">
    <property type="entry name" value="Phosphomethylpyrimidine kinase ThiD"/>
    <property type="match status" value="1"/>
</dbReference>
<evidence type="ECO:0000256" key="1">
    <source>
        <dbReference type="ARBA" id="ARBA00022679"/>
    </source>
</evidence>
<dbReference type="GO" id="GO:0009228">
    <property type="term" value="P:thiamine biosynthetic process"/>
    <property type="evidence" value="ECO:0007669"/>
    <property type="project" value="InterPro"/>
</dbReference>
<keyword evidence="1" id="KW-0808">Transferase</keyword>
<evidence type="ECO:0000256" key="3">
    <source>
        <dbReference type="ARBA" id="ARBA00022777"/>
    </source>
</evidence>
<dbReference type="Proteomes" id="UP000249464">
    <property type="component" value="Unassembled WGS sequence"/>
</dbReference>
<dbReference type="EMBL" id="FQNC01000043">
    <property type="protein sequence ID" value="SGY43770.1"/>
    <property type="molecule type" value="Genomic_DNA"/>
</dbReference>
<name>A0A2X0M681_9BASI</name>
<keyword evidence="2" id="KW-0547">Nucleotide-binding</keyword>
<dbReference type="Pfam" id="PF03070">
    <property type="entry name" value="TENA_THI-4"/>
    <property type="match status" value="1"/>
</dbReference>
<dbReference type="PANTHER" id="PTHR20858">
    <property type="entry name" value="PHOSPHOMETHYLPYRIMIDINE KINASE"/>
    <property type="match status" value="1"/>
</dbReference>
<dbReference type="InterPro" id="IPR016084">
    <property type="entry name" value="Haem_Oase-like_multi-hlx"/>
</dbReference>
<dbReference type="NCBIfam" id="TIGR00097">
    <property type="entry name" value="HMP-P_kinase"/>
    <property type="match status" value="1"/>
</dbReference>
<feature type="domain" description="Thiaminase-2/PQQC" evidence="5">
    <location>
        <begin position="351"/>
        <end position="557"/>
    </location>
</feature>
<protein>
    <submittedName>
        <fullName evidence="7">BQ5605_C001g00058 protein</fullName>
    </submittedName>
</protein>
<evidence type="ECO:0000259" key="5">
    <source>
        <dbReference type="Pfam" id="PF03070"/>
    </source>
</evidence>
<dbReference type="GO" id="GO:0008972">
    <property type="term" value="F:phosphomethylpyrimidine kinase activity"/>
    <property type="evidence" value="ECO:0007669"/>
    <property type="project" value="InterPro"/>
</dbReference>
<evidence type="ECO:0000313" key="8">
    <source>
        <dbReference type="Proteomes" id="UP000249464"/>
    </source>
</evidence>
<dbReference type="InterPro" id="IPR004399">
    <property type="entry name" value="HMP/HMP-P_kinase_dom"/>
</dbReference>
<accession>A0A2X0M681</accession>
<keyword evidence="4" id="KW-0067">ATP-binding</keyword>
<dbReference type="SUPFAM" id="SSF48613">
    <property type="entry name" value="Heme oxygenase-like"/>
    <property type="match status" value="1"/>
</dbReference>
<evidence type="ECO:0000259" key="6">
    <source>
        <dbReference type="Pfam" id="PF08543"/>
    </source>
</evidence>
<keyword evidence="8" id="KW-1185">Reference proteome</keyword>
<dbReference type="AlphaFoldDB" id="A0A2X0M681"/>
<dbReference type="CDD" id="cd01169">
    <property type="entry name" value="HMPP_kinase"/>
    <property type="match status" value="1"/>
</dbReference>
<proteinExistence type="predicted"/>
<sequence>MPPPARRHASCPPRVLTIAGSDSGAGAGIQADLKTIAALGCYGTCSITALTAQNTLGVQAVEGVRTTIVVQQVKSVVEDIGVDAIKTGMLYSSETIQAIAEYLGATFSSSSASTSTPTMKHPTVPLVLDPVCVATSGHQLLPFDALESLKKHLVPLATIITPNIPEAELLSSSEPGSIRSVDDMRNCAIRLGQLGVRWVYLKGGHMPLTNGNSGTEKFVVDLLWDSVERKEVLAQRRWYDSKNAHGTGCTLSSAIASYLAKGFSGKFSAAREMLKSRDLTFSARVSSSAVPEAVKLAADYVATAIATSYPLGSGSGPVHHFHALGPRSLPLPTPLSSTPLADFLTSYSPSTWSRYVNHPFPRSLADGTCPLPSFLEFITQDYHFLIHYARTNALMGYKGLDVEDMRGSSKIVETVLRETEMHVQYCEKYNISRSTLLSIPESLANLAYNRYVLDTCSRGDLLDARIVTFPCLLGYGQVGQNLKAWEGKVSDGEKNRYWSWIETYAGDWYQEAVRTGTELLESSLARSPVSSTRLIELAETFKTATMLEIAFWDAAVDAAGEEKKWTELATTTTQT</sequence>
<dbReference type="GO" id="GO:0005524">
    <property type="term" value="F:ATP binding"/>
    <property type="evidence" value="ECO:0007669"/>
    <property type="project" value="UniProtKB-KW"/>
</dbReference>
<feature type="domain" description="Pyridoxamine kinase/Phosphomethylpyrimidine kinase" evidence="6">
    <location>
        <begin position="22"/>
        <end position="264"/>
    </location>
</feature>